<dbReference type="Proteomes" id="UP000184232">
    <property type="component" value="Unassembled WGS sequence"/>
</dbReference>
<evidence type="ECO:0000313" key="3">
    <source>
        <dbReference type="Proteomes" id="UP000184232"/>
    </source>
</evidence>
<feature type="transmembrane region" description="Helical" evidence="1">
    <location>
        <begin position="198"/>
        <end position="217"/>
    </location>
</feature>
<keyword evidence="1" id="KW-1133">Transmembrane helix</keyword>
<organism evidence="2 3">
    <name type="scientific">Flavobacterium haoranii</name>
    <dbReference type="NCBI Taxonomy" id="683124"/>
    <lineage>
        <taxon>Bacteria</taxon>
        <taxon>Pseudomonadati</taxon>
        <taxon>Bacteroidota</taxon>
        <taxon>Flavobacteriia</taxon>
        <taxon>Flavobacteriales</taxon>
        <taxon>Flavobacteriaceae</taxon>
        <taxon>Flavobacterium</taxon>
    </lineage>
</organism>
<dbReference type="AlphaFoldDB" id="A0A1M6MEL0"/>
<keyword evidence="1" id="KW-0812">Transmembrane</keyword>
<reference evidence="2 3" key="1">
    <citation type="submission" date="2016-11" db="EMBL/GenBank/DDBJ databases">
        <authorList>
            <person name="Jaros S."/>
            <person name="Januszkiewicz K."/>
            <person name="Wedrychowicz H."/>
        </authorList>
    </citation>
    <scope>NUCLEOTIDE SEQUENCE [LARGE SCALE GENOMIC DNA]</scope>
    <source>
        <strain evidence="2 3">DSM 22807</strain>
    </source>
</reference>
<feature type="transmembrane region" description="Helical" evidence="1">
    <location>
        <begin position="35"/>
        <end position="54"/>
    </location>
</feature>
<dbReference type="RefSeq" id="WP_072785971.1">
    <property type="nucleotide sequence ID" value="NZ_CP045292.1"/>
</dbReference>
<evidence type="ECO:0000313" key="2">
    <source>
        <dbReference type="EMBL" id="SHJ81884.1"/>
    </source>
</evidence>
<protein>
    <submittedName>
        <fullName evidence="2">Uncharacterized protein</fullName>
    </submittedName>
</protein>
<keyword evidence="3" id="KW-1185">Reference proteome</keyword>
<dbReference type="InterPro" id="IPR045691">
    <property type="entry name" value="DUF6056"/>
</dbReference>
<gene>
    <name evidence="2" type="ORF">SAMN05444337_2690</name>
</gene>
<feature type="transmembrane region" description="Helical" evidence="1">
    <location>
        <begin position="157"/>
        <end position="177"/>
    </location>
</feature>
<dbReference type="OrthoDB" id="1377063at2"/>
<name>A0A1M6MEL0_9FLAO</name>
<proteinExistence type="predicted"/>
<feature type="transmembrane region" description="Helical" evidence="1">
    <location>
        <begin position="103"/>
        <end position="121"/>
    </location>
</feature>
<feature type="transmembrane region" description="Helical" evidence="1">
    <location>
        <begin position="223"/>
        <end position="242"/>
    </location>
</feature>
<dbReference type="EMBL" id="FQZH01000007">
    <property type="protein sequence ID" value="SHJ81884.1"/>
    <property type="molecule type" value="Genomic_DNA"/>
</dbReference>
<accession>A0A1M6MEL0</accession>
<sequence length="336" mass="39573">MFFKEKSHKLLFYLFVILAFWFSSSKHLSQTVFWATGGVYTFNLFIGTLWLYLFSIKNKSKQNLIFLVLISVLTALTTQNLILALLFFLIIKSFSKEGLFINTLLFIILLSGLLFLNFAPGNKLRVNEIDSNLIDNINGITLFKNLALVTFQYLKHSIFLFLTLLIVIAFFNKNINLKQYFFLPKNKKQFITLLQQNIYLIVAISTIIPFILIPSLASVRTSIYFVFFFILYFFKILSDSNIEIFNNRNVIKHLSFVLILMVFYSYNFILGFQLKNKLFYRATVLKEATEKTVTIKLIDKNEMPTLFRFREIKDQNDWVLSEIRKHFNCKEILIEK</sequence>
<dbReference type="Pfam" id="PF19528">
    <property type="entry name" value="DUF6056"/>
    <property type="match status" value="1"/>
</dbReference>
<evidence type="ECO:0000256" key="1">
    <source>
        <dbReference type="SAM" id="Phobius"/>
    </source>
</evidence>
<keyword evidence="1" id="KW-0472">Membrane</keyword>
<feature type="transmembrane region" description="Helical" evidence="1">
    <location>
        <begin position="66"/>
        <end position="91"/>
    </location>
</feature>
<dbReference type="STRING" id="683124.SAMN05444337_2690"/>
<feature type="transmembrane region" description="Helical" evidence="1">
    <location>
        <begin position="254"/>
        <end position="274"/>
    </location>
</feature>